<proteinExistence type="predicted"/>
<dbReference type="GO" id="GO:0019062">
    <property type="term" value="P:virion attachment to host cell"/>
    <property type="evidence" value="ECO:0007669"/>
    <property type="project" value="InterPro"/>
</dbReference>
<evidence type="ECO:0000256" key="1">
    <source>
        <dbReference type="ARBA" id="ARBA00004328"/>
    </source>
</evidence>
<dbReference type="InterPro" id="IPR022225">
    <property type="entry name" value="Phage_tail_fibre_N"/>
</dbReference>
<keyword evidence="6" id="KW-1185">Reference proteome</keyword>
<gene>
    <name evidence="5" type="ORF">CEP48_05145</name>
</gene>
<evidence type="ECO:0000256" key="2">
    <source>
        <dbReference type="ARBA" id="ARBA00022581"/>
    </source>
</evidence>
<evidence type="ECO:0000259" key="3">
    <source>
        <dbReference type="Pfam" id="PF12571"/>
    </source>
</evidence>
<feature type="domain" description="Phage tail fibre protein N-terminal" evidence="3">
    <location>
        <begin position="2"/>
        <end position="148"/>
    </location>
</feature>
<protein>
    <submittedName>
        <fullName evidence="5">Uncharacterized protein</fullName>
    </submittedName>
</protein>
<dbReference type="AlphaFoldDB" id="A0A8D4LJI9"/>
<dbReference type="PANTHER" id="PTHR35191:SF1">
    <property type="entry name" value="PROPHAGE SIDE TAIL FIBER PROTEIN HOMOLOG STFQ-RELATED"/>
    <property type="match status" value="1"/>
</dbReference>
<sequence length="536" mass="59490">MPQFYTLLTVKGEQVFAQAINEQRTIQITKLGVGDGNGQFVQPYRTQRSLVNEIRREEVTSIRVNPNNLNQIIIEQRIPENIGGFYIREIGIYDNEDNLIAVGNYPETFKSELREGSGQSLLLRVVISVASADSVELKIDSSTVFATREDVENLHQNLSEEIEQKINDIPNASIQQKGIVQLSNETNSDAEDKAATPKAVKDLGERRVLDADYSGNVRPYSIPVGGKSQFYRSAGYSKPADMQNAHNYGCGIAIRTGETNTGFADIYIPHTENRNAEIWVRNGYQGFAHSNWTVFKPLPEMTSEVNDNSQNKLATARAVKTAYEKATEAKTLAESKQSPATTLAGYGITNFKVQDDLATANLNDITTAGIYGQPYNRQATTARNYPVNKAGSLIVKPSAYGVMQEYISFDDKTYYCRNKTRDGWGSWQTIGADKAPLQHTHTVEQITGLQGIIPQFTQNINQSGWCKFPNGLIMQWGVSDQSDIRFPISFPTRCFIVSHSKTAWNRDTRIGNLTSNGFTSAASSHPGTTYYIALGI</sequence>
<comment type="subcellular location">
    <subcellularLocation>
        <location evidence="1">Virion</location>
    </subcellularLocation>
</comment>
<keyword evidence="2" id="KW-0945">Host-virus interaction</keyword>
<dbReference type="Pfam" id="PF12571">
    <property type="entry name" value="Phage_tail_fib"/>
    <property type="match status" value="1"/>
</dbReference>
<evidence type="ECO:0000313" key="6">
    <source>
        <dbReference type="Proteomes" id="UP000955338"/>
    </source>
</evidence>
<organism evidence="5 6">
    <name type="scientific">Mergibacter septicus</name>
    <dbReference type="NCBI Taxonomy" id="221402"/>
    <lineage>
        <taxon>Bacteria</taxon>
        <taxon>Pseudomonadati</taxon>
        <taxon>Pseudomonadota</taxon>
        <taxon>Gammaproteobacteria</taxon>
        <taxon>Pasteurellales</taxon>
        <taxon>Pasteurellaceae</taxon>
        <taxon>Mergibacter</taxon>
    </lineage>
</organism>
<dbReference type="Proteomes" id="UP000955338">
    <property type="component" value="Chromosome"/>
</dbReference>
<name>A0A8D4LJI9_9PAST</name>
<dbReference type="Pfam" id="PF03406">
    <property type="entry name" value="Phage_fiber_2"/>
    <property type="match status" value="1"/>
</dbReference>
<dbReference type="InterPro" id="IPR051934">
    <property type="entry name" value="Phage_Tail_Fiber_Structural"/>
</dbReference>
<dbReference type="CDD" id="cd19958">
    <property type="entry name" value="pyocin_knob"/>
    <property type="match status" value="1"/>
</dbReference>
<evidence type="ECO:0000313" key="5">
    <source>
        <dbReference type="EMBL" id="QDJ14849.1"/>
    </source>
</evidence>
<feature type="domain" description="Putative tail fiber protein gp53-like C-terminal" evidence="4">
    <location>
        <begin position="467"/>
        <end position="535"/>
    </location>
</feature>
<dbReference type="GO" id="GO:0046718">
    <property type="term" value="P:symbiont entry into host cell"/>
    <property type="evidence" value="ECO:0007669"/>
    <property type="project" value="InterPro"/>
</dbReference>
<accession>A0A8D4LJI9</accession>
<dbReference type="RefSeq" id="WP_261920627.1">
    <property type="nucleotide sequence ID" value="NZ_CP022011.1"/>
</dbReference>
<dbReference type="InterPro" id="IPR054075">
    <property type="entry name" value="Gp53-like_C"/>
</dbReference>
<reference evidence="5" key="1">
    <citation type="submission" date="2017-06" db="EMBL/GenBank/DDBJ databases">
        <title>Genome sequencing of pathogenic and non-pathogenic strains within Bisgaard taxon 40.</title>
        <authorList>
            <person name="Ladner J.T."/>
            <person name="Lovett S.P."/>
            <person name="Koroleva G."/>
            <person name="Lorch J.M."/>
        </authorList>
    </citation>
    <scope>NUCLEOTIDE SEQUENCE</scope>
    <source>
        <strain evidence="5">27576-1-I1</strain>
    </source>
</reference>
<dbReference type="EMBL" id="CP022011">
    <property type="protein sequence ID" value="QDJ14849.1"/>
    <property type="molecule type" value="Genomic_DNA"/>
</dbReference>
<dbReference type="InterPro" id="IPR005068">
    <property type="entry name" value="Phage_lambda_Stf-r2"/>
</dbReference>
<dbReference type="PANTHER" id="PTHR35191">
    <property type="entry name" value="PROPHAGE SIDE TAIL FIBER PROTEIN HOMOLOG STFQ-RELATED"/>
    <property type="match status" value="1"/>
</dbReference>
<dbReference type="Pfam" id="PF21882">
    <property type="entry name" value="Gp53-like_C"/>
    <property type="match status" value="1"/>
</dbReference>
<dbReference type="Gene3D" id="2.60.40.3940">
    <property type="match status" value="1"/>
</dbReference>
<evidence type="ECO:0000259" key="4">
    <source>
        <dbReference type="Pfam" id="PF21882"/>
    </source>
</evidence>